<dbReference type="Proteomes" id="UP000198589">
    <property type="component" value="Unassembled WGS sequence"/>
</dbReference>
<dbReference type="AlphaFoldDB" id="A0A1I2GY61"/>
<evidence type="ECO:0000259" key="2">
    <source>
        <dbReference type="Pfam" id="PF03713"/>
    </source>
</evidence>
<dbReference type="PROSITE" id="PS51257">
    <property type="entry name" value="PROKAR_LIPOPROTEIN"/>
    <property type="match status" value="1"/>
</dbReference>
<dbReference type="InterPro" id="IPR012347">
    <property type="entry name" value="Ferritin-like"/>
</dbReference>
<proteinExistence type="predicted"/>
<evidence type="ECO:0000313" key="3">
    <source>
        <dbReference type="EMBL" id="SFF22362.1"/>
    </source>
</evidence>
<evidence type="ECO:0000256" key="1">
    <source>
        <dbReference type="SAM" id="MobiDB-lite"/>
    </source>
</evidence>
<feature type="domain" description="DUF305" evidence="2">
    <location>
        <begin position="59"/>
        <end position="207"/>
    </location>
</feature>
<protein>
    <submittedName>
        <fullName evidence="3">Uncharacterized conserved protein, DUF305 family</fullName>
    </submittedName>
</protein>
<dbReference type="EMBL" id="FOND01000010">
    <property type="protein sequence ID" value="SFF22362.1"/>
    <property type="molecule type" value="Genomic_DNA"/>
</dbReference>
<feature type="region of interest" description="Disordered" evidence="1">
    <location>
        <begin position="23"/>
        <end position="52"/>
    </location>
</feature>
<dbReference type="PANTHER" id="PTHR36933:SF1">
    <property type="entry name" value="SLL0788 PROTEIN"/>
    <property type="match status" value="1"/>
</dbReference>
<dbReference type="OrthoDB" id="26872at2"/>
<dbReference type="InterPro" id="IPR005183">
    <property type="entry name" value="DUF305_CopM-like"/>
</dbReference>
<dbReference type="Pfam" id="PF03713">
    <property type="entry name" value="DUF305"/>
    <property type="match status" value="1"/>
</dbReference>
<dbReference type="STRING" id="1798228.SAMN05216574_11048"/>
<sequence length="211" mass="21941">MTRTTARLAGALVAGTLVLAGCSGDDRPRSSMDGSMMGGSERAPSTGQPEDGATFNDVDVTFARDMVPHHRQAIGMARLAEGRAADPRVLDLADRIEAAQEPEIGILTGLLAEWGAGGGGGHMGGGMGHPGDDPGGMMSPEDMHGLMAASGAEFDRLFLEQMIDHHSGAVRMAETVLSDGRNTELSGLAETIRDAQTAEIAEMEQLLTELG</sequence>
<dbReference type="RefSeq" id="WP_092199655.1">
    <property type="nucleotide sequence ID" value="NZ_FOND01000010.1"/>
</dbReference>
<reference evidence="4" key="1">
    <citation type="submission" date="2016-10" db="EMBL/GenBank/DDBJ databases">
        <authorList>
            <person name="Varghese N."/>
            <person name="Submissions S."/>
        </authorList>
    </citation>
    <scope>NUCLEOTIDE SEQUENCE [LARGE SCALE GENOMIC DNA]</scope>
    <source>
        <strain evidence="4">DSM 46838</strain>
    </source>
</reference>
<keyword evidence="4" id="KW-1185">Reference proteome</keyword>
<evidence type="ECO:0000313" key="4">
    <source>
        <dbReference type="Proteomes" id="UP000198589"/>
    </source>
</evidence>
<feature type="compositionally biased region" description="Low complexity" evidence="1">
    <location>
        <begin position="31"/>
        <end position="42"/>
    </location>
</feature>
<accession>A0A1I2GY61</accession>
<gene>
    <name evidence="3" type="ORF">SAMN05216574_11048</name>
</gene>
<dbReference type="Gene3D" id="1.20.1260.10">
    <property type="match status" value="1"/>
</dbReference>
<dbReference type="PANTHER" id="PTHR36933">
    <property type="entry name" value="SLL0788 PROTEIN"/>
    <property type="match status" value="1"/>
</dbReference>
<name>A0A1I2GY61_9ACTN</name>
<organism evidence="3 4">
    <name type="scientific">Blastococcus tunisiensis</name>
    <dbReference type="NCBI Taxonomy" id="1798228"/>
    <lineage>
        <taxon>Bacteria</taxon>
        <taxon>Bacillati</taxon>
        <taxon>Actinomycetota</taxon>
        <taxon>Actinomycetes</taxon>
        <taxon>Geodermatophilales</taxon>
        <taxon>Geodermatophilaceae</taxon>
        <taxon>Blastococcus</taxon>
    </lineage>
</organism>